<comment type="caution">
    <text evidence="1">The sequence shown here is derived from an EMBL/GenBank/DDBJ whole genome shotgun (WGS) entry which is preliminary data.</text>
</comment>
<organism evidence="1 2">
    <name type="scientific">Hemibagrus guttatus</name>
    <dbReference type="NCBI Taxonomy" id="175788"/>
    <lineage>
        <taxon>Eukaryota</taxon>
        <taxon>Metazoa</taxon>
        <taxon>Chordata</taxon>
        <taxon>Craniata</taxon>
        <taxon>Vertebrata</taxon>
        <taxon>Euteleostomi</taxon>
        <taxon>Actinopterygii</taxon>
        <taxon>Neopterygii</taxon>
        <taxon>Teleostei</taxon>
        <taxon>Ostariophysi</taxon>
        <taxon>Siluriformes</taxon>
        <taxon>Bagridae</taxon>
        <taxon>Hemibagrus</taxon>
    </lineage>
</organism>
<dbReference type="Proteomes" id="UP001274896">
    <property type="component" value="Unassembled WGS sequence"/>
</dbReference>
<dbReference type="EMBL" id="JAUCMX010000608">
    <property type="protein sequence ID" value="KAK3505717.1"/>
    <property type="molecule type" value="Genomic_DNA"/>
</dbReference>
<accession>A0AAE0PQ71</accession>
<keyword evidence="2" id="KW-1185">Reference proteome</keyword>
<evidence type="ECO:0000313" key="1">
    <source>
        <dbReference type="EMBL" id="KAK3505717.1"/>
    </source>
</evidence>
<reference evidence="1" key="1">
    <citation type="submission" date="2023-06" db="EMBL/GenBank/DDBJ databases">
        <title>Male Hemibagrus guttatus genome.</title>
        <authorList>
            <person name="Bian C."/>
        </authorList>
    </citation>
    <scope>NUCLEOTIDE SEQUENCE</scope>
    <source>
        <strain evidence="1">Male_cb2023</strain>
        <tissue evidence="1">Muscle</tissue>
    </source>
</reference>
<proteinExistence type="predicted"/>
<evidence type="ECO:0000313" key="2">
    <source>
        <dbReference type="Proteomes" id="UP001274896"/>
    </source>
</evidence>
<protein>
    <submittedName>
        <fullName evidence="1">Uncharacterized protein</fullName>
    </submittedName>
</protein>
<gene>
    <name evidence="1" type="ORF">QTP70_004392</name>
</gene>
<name>A0AAE0PQ71_9TELE</name>
<sequence length="38" mass="4697">MKRRQLNWCSLQHDEHRVTEKREGLRHQAHEPLDECVM</sequence>
<dbReference type="AlphaFoldDB" id="A0AAE0PQ71"/>